<gene>
    <name evidence="3" type="ORF">AK812_SmicGene25356</name>
</gene>
<dbReference type="Proteomes" id="UP000186817">
    <property type="component" value="Unassembled WGS sequence"/>
</dbReference>
<keyword evidence="2" id="KW-0472">Membrane</keyword>
<evidence type="ECO:0000256" key="1">
    <source>
        <dbReference type="SAM" id="MobiDB-lite"/>
    </source>
</evidence>
<proteinExistence type="predicted"/>
<comment type="caution">
    <text evidence="3">The sequence shown here is derived from an EMBL/GenBank/DDBJ whole genome shotgun (WGS) entry which is preliminary data.</text>
</comment>
<dbReference type="Gene3D" id="2.60.220.50">
    <property type="match status" value="1"/>
</dbReference>
<sequence>MDSNNSVVSASTPLGLMAAVKPQPQLPPAANASFLDVVVDNNPAAAALPAEVLQDGTALVLTTFDAGIEDGFFGLGQKIGSAEGRPFKAAASAVDVSIVDVQSQNVQHMQLTDKPIYVRVTQVPPESNWVCAFLDEDGNWSTEGVRLATAEELTEVFSGSDSSGTWCATTHLSIFSAFVDILLDCTWNANMLTEDGLKEILEREGWWARPPGLALWILLSSLLLLIAFGCITDMRVHDSGLWRDEYFLTDLPPKSRCWGLCGAPENHSDEARTKEQEGPKLTSQRSFQGKEPKEAKFTSQRSFLGAQGSFLSALALQGQTAAFQLHQKLLKGAKPMLASRFSERFLCQSILWEVARRCRLHSGSLEMHVWGQRGWVQGSVATQKSTKLKEMVMTLDELLPEAFLAVQASRIRPFWTALLAAQPIYELSLCDLHMTAAKRAKIEMDCIVGSLSFVALFFSVDGTAVAARSPSECPIEQGTFLWYTFVAMFSVLISFVPRSLECYLARRSFVQESRAIPRPWQLWMRRGKNLGFWVFSTILSFLYLLVITAFLANLSEADEGKWMFSFGVVILRKMIIVPVLACLVSGIGTALASGKAGSSPALPPKKFGLDLSLLSSNGEAANEVAPSSGTAVTETWTEKVQELAGRGLTVRQLLEFYAMLGDEVMQHFSPEESTTHDVVRQAIIPLSRQIRGRRCFVVVVEHSVDVIEPVLEVSVLRGGEPRGASWKPTWKEAFLVEDLCLEDSLIFRVLDPKPFSVTLPATDVWQGFKGILGNRRTLAFAQLEVSVAAVRDSAHKVGNGSCVVDPSDVSLRGSSHSGSSIAEKVEIHSCRSGSDMLRFPEFNPDVSLPELDAIDGCSQEAQDGFAYASTVNNGLPCMPLKMVTHSWRNKFCFLLAAILADALNREKYDEIARLLAERQLGKLVQDLFTAGKLDVAYWVCAFSVNQHTGICATPPPTDSTDYTITPCPCSTPKHFVGDLSEMNKFDDMMAYLKTYHRQHGQVAVALARYQPEARLEQVVALEKAVKMHSSASRDHCLDRLVHLDVSNAASPRESLFEDRANCAVMELVLSKITDVDAFNDDLQKPLALRAEETRNPPRGVYSPEMR</sequence>
<feature type="transmembrane region" description="Helical" evidence="2">
    <location>
        <begin position="213"/>
        <end position="231"/>
    </location>
</feature>
<keyword evidence="2" id="KW-1133">Transmembrane helix</keyword>
<feature type="transmembrane region" description="Helical" evidence="2">
    <location>
        <begin position="480"/>
        <end position="497"/>
    </location>
</feature>
<dbReference type="EMBL" id="LSRX01000607">
    <property type="protein sequence ID" value="OLP92789.1"/>
    <property type="molecule type" value="Genomic_DNA"/>
</dbReference>
<feature type="region of interest" description="Disordered" evidence="1">
    <location>
        <begin position="268"/>
        <end position="294"/>
    </location>
</feature>
<organism evidence="3 4">
    <name type="scientific">Symbiodinium microadriaticum</name>
    <name type="common">Dinoflagellate</name>
    <name type="synonym">Zooxanthella microadriatica</name>
    <dbReference type="NCBI Taxonomy" id="2951"/>
    <lineage>
        <taxon>Eukaryota</taxon>
        <taxon>Sar</taxon>
        <taxon>Alveolata</taxon>
        <taxon>Dinophyceae</taxon>
        <taxon>Suessiales</taxon>
        <taxon>Symbiodiniaceae</taxon>
        <taxon>Symbiodinium</taxon>
    </lineage>
</organism>
<dbReference type="OrthoDB" id="419922at2759"/>
<protein>
    <submittedName>
        <fullName evidence="3">Uncharacterized protein</fullName>
    </submittedName>
</protein>
<keyword evidence="4" id="KW-1185">Reference proteome</keyword>
<feature type="compositionally biased region" description="Basic and acidic residues" evidence="1">
    <location>
        <begin position="268"/>
        <end position="278"/>
    </location>
</feature>
<feature type="transmembrane region" description="Helical" evidence="2">
    <location>
        <begin position="442"/>
        <end position="460"/>
    </location>
</feature>
<dbReference type="AlphaFoldDB" id="A0A1Q9DCB3"/>
<dbReference type="InterPro" id="IPR046338">
    <property type="entry name" value="GAIN_dom_sf"/>
</dbReference>
<name>A0A1Q9DCB3_SYMMI</name>
<evidence type="ECO:0000313" key="3">
    <source>
        <dbReference type="EMBL" id="OLP92789.1"/>
    </source>
</evidence>
<keyword evidence="2" id="KW-0812">Transmembrane</keyword>
<accession>A0A1Q9DCB3</accession>
<feature type="transmembrane region" description="Helical" evidence="2">
    <location>
        <begin position="530"/>
        <end position="554"/>
    </location>
</feature>
<evidence type="ECO:0000313" key="4">
    <source>
        <dbReference type="Proteomes" id="UP000186817"/>
    </source>
</evidence>
<reference evidence="3 4" key="1">
    <citation type="submission" date="2016-02" db="EMBL/GenBank/DDBJ databases">
        <title>Genome analysis of coral dinoflagellate symbionts highlights evolutionary adaptations to a symbiotic lifestyle.</title>
        <authorList>
            <person name="Aranda M."/>
            <person name="Li Y."/>
            <person name="Liew Y.J."/>
            <person name="Baumgarten S."/>
            <person name="Simakov O."/>
            <person name="Wilson M."/>
            <person name="Piel J."/>
            <person name="Ashoor H."/>
            <person name="Bougouffa S."/>
            <person name="Bajic V.B."/>
            <person name="Ryu T."/>
            <person name="Ravasi T."/>
            <person name="Bayer T."/>
            <person name="Micklem G."/>
            <person name="Kim H."/>
            <person name="Bhak J."/>
            <person name="Lajeunesse T.C."/>
            <person name="Voolstra C.R."/>
        </authorList>
    </citation>
    <scope>NUCLEOTIDE SEQUENCE [LARGE SCALE GENOMIC DNA]</scope>
    <source>
        <strain evidence="3 4">CCMP2467</strain>
    </source>
</reference>
<evidence type="ECO:0000256" key="2">
    <source>
        <dbReference type="SAM" id="Phobius"/>
    </source>
</evidence>